<proteinExistence type="predicted"/>
<sequence length="122" mass="14783">MSYLMRKNKHLMNFQRKWKKTTLNKINKSLIFYERVIFLTIDEMVGELLKIKDKHGNLEVVLGDYDVDFIEVQKYIKTSSDYNDIIFRHTEDMNETWLEEIYIDNNEYSKHFVSKGVCVKIY</sequence>
<gene>
    <name evidence="1" type="ORF">SOPHRITA_52</name>
</gene>
<reference evidence="1" key="1">
    <citation type="submission" date="2021-10" db="EMBL/GenBank/DDBJ databases">
        <authorList>
            <person name="Lavering E.D."/>
            <person name="James R."/>
            <person name="Fairholm J.D."/>
            <person name="Ogilvie B.H."/>
            <person name="Thurgood T.L."/>
            <person name="Robison R.A."/>
            <person name="Grose J.H."/>
        </authorList>
    </citation>
    <scope>NUCLEOTIDE SEQUENCE</scope>
</reference>
<dbReference type="EMBL" id="OK499991">
    <property type="protein sequence ID" value="UGO50643.1"/>
    <property type="molecule type" value="Genomic_DNA"/>
</dbReference>
<name>A0AAE8YVC7_9CAUD</name>
<organism evidence="1 2">
    <name type="scientific">Bacillus phage vB_BanS_Sophrita</name>
    <dbReference type="NCBI Taxonomy" id="2894790"/>
    <lineage>
        <taxon>Viruses</taxon>
        <taxon>Duplodnaviria</taxon>
        <taxon>Heunggongvirae</taxon>
        <taxon>Uroviricota</taxon>
        <taxon>Caudoviricetes</taxon>
        <taxon>Joanripponvirinae</taxon>
        <taxon>Sophritavirus</taxon>
        <taxon>Sophritavirus sophrita</taxon>
    </lineage>
</organism>
<evidence type="ECO:0000313" key="2">
    <source>
        <dbReference type="Proteomes" id="UP000827460"/>
    </source>
</evidence>
<dbReference type="Proteomes" id="UP000827460">
    <property type="component" value="Segment"/>
</dbReference>
<evidence type="ECO:0000313" key="1">
    <source>
        <dbReference type="EMBL" id="UGO50643.1"/>
    </source>
</evidence>
<keyword evidence="2" id="KW-1185">Reference proteome</keyword>
<accession>A0AAE8YVC7</accession>
<protein>
    <submittedName>
        <fullName evidence="1">Uncharacterized protein</fullName>
    </submittedName>
</protein>